<organism evidence="2 3">
    <name type="scientific">Cudoniella acicularis</name>
    <dbReference type="NCBI Taxonomy" id="354080"/>
    <lineage>
        <taxon>Eukaryota</taxon>
        <taxon>Fungi</taxon>
        <taxon>Dikarya</taxon>
        <taxon>Ascomycota</taxon>
        <taxon>Pezizomycotina</taxon>
        <taxon>Leotiomycetes</taxon>
        <taxon>Helotiales</taxon>
        <taxon>Tricladiaceae</taxon>
        <taxon>Cudoniella</taxon>
    </lineage>
</organism>
<feature type="signal peptide" evidence="1">
    <location>
        <begin position="1"/>
        <end position="18"/>
    </location>
</feature>
<keyword evidence="3" id="KW-1185">Reference proteome</keyword>
<feature type="chain" id="PRO_5034247016" evidence="1">
    <location>
        <begin position="19"/>
        <end position="127"/>
    </location>
</feature>
<evidence type="ECO:0000313" key="3">
    <source>
        <dbReference type="Proteomes" id="UP000566819"/>
    </source>
</evidence>
<name>A0A8H4RB77_9HELO</name>
<dbReference type="AlphaFoldDB" id="A0A8H4RB77"/>
<sequence>MQFSAITVLAAFLATASAAAIEQRQATCTFGQYSCDTNSNGIVQCGYGDNGLQLLEIGACPANTSCGLIGAIPYCLNNCGDVKFPFHESIGPGTTLESDICMLSKEEIQIDYLLEHVGGTTEFATRG</sequence>
<protein>
    <submittedName>
        <fullName evidence="2">Uncharacterized protein</fullName>
    </submittedName>
</protein>
<accession>A0A8H4RB77</accession>
<dbReference type="OrthoDB" id="4611802at2759"/>
<keyword evidence="1" id="KW-0732">Signal</keyword>
<evidence type="ECO:0000313" key="2">
    <source>
        <dbReference type="EMBL" id="KAF4626897.1"/>
    </source>
</evidence>
<gene>
    <name evidence="2" type="ORF">G7Y89_g11262</name>
</gene>
<reference evidence="2 3" key="1">
    <citation type="submission" date="2020-03" db="EMBL/GenBank/DDBJ databases">
        <title>Draft Genome Sequence of Cudoniella acicularis.</title>
        <authorList>
            <person name="Buettner E."/>
            <person name="Kellner H."/>
        </authorList>
    </citation>
    <scope>NUCLEOTIDE SEQUENCE [LARGE SCALE GENOMIC DNA]</scope>
    <source>
        <strain evidence="2 3">DSM 108380</strain>
    </source>
</reference>
<comment type="caution">
    <text evidence="2">The sequence shown here is derived from an EMBL/GenBank/DDBJ whole genome shotgun (WGS) entry which is preliminary data.</text>
</comment>
<evidence type="ECO:0000256" key="1">
    <source>
        <dbReference type="SAM" id="SignalP"/>
    </source>
</evidence>
<proteinExistence type="predicted"/>
<dbReference type="Proteomes" id="UP000566819">
    <property type="component" value="Unassembled WGS sequence"/>
</dbReference>
<dbReference type="EMBL" id="JAAMPI010001065">
    <property type="protein sequence ID" value="KAF4626897.1"/>
    <property type="molecule type" value="Genomic_DNA"/>
</dbReference>